<accession>A0A3B1CFR9</accession>
<dbReference type="Gene3D" id="3.40.50.1000">
    <property type="entry name" value="HAD superfamily/HAD-like"/>
    <property type="match status" value="1"/>
</dbReference>
<dbReference type="EMBL" id="UOGG01000076">
    <property type="protein sequence ID" value="VAX29059.1"/>
    <property type="molecule type" value="Genomic_DNA"/>
</dbReference>
<dbReference type="SFLD" id="SFLDS00003">
    <property type="entry name" value="Haloacid_Dehalogenase"/>
    <property type="match status" value="1"/>
</dbReference>
<dbReference type="PRINTS" id="PR00413">
    <property type="entry name" value="HADHALOGNASE"/>
</dbReference>
<dbReference type="Pfam" id="PF00702">
    <property type="entry name" value="Hydrolase"/>
    <property type="match status" value="1"/>
</dbReference>
<dbReference type="Gene3D" id="1.10.150.720">
    <property type="entry name" value="Haloacid dehalogenase-like hydrolase"/>
    <property type="match status" value="1"/>
</dbReference>
<dbReference type="SUPFAM" id="SSF56784">
    <property type="entry name" value="HAD-like"/>
    <property type="match status" value="1"/>
</dbReference>
<dbReference type="InterPro" id="IPR011949">
    <property type="entry name" value="HAD-SF_hydro_IA_REG-2-like"/>
</dbReference>
<dbReference type="InterPro" id="IPR036412">
    <property type="entry name" value="HAD-like_sf"/>
</dbReference>
<dbReference type="InterPro" id="IPR044924">
    <property type="entry name" value="HAD-SF_hydro_IA_REG-2-like_cap"/>
</dbReference>
<dbReference type="CDD" id="cd16415">
    <property type="entry name" value="HAD_dREG-2_like"/>
    <property type="match status" value="1"/>
</dbReference>
<gene>
    <name evidence="1" type="ORF">MNBD_NITROSPINAE05-1333</name>
</gene>
<dbReference type="NCBIfam" id="TIGR02252">
    <property type="entry name" value="DREG-2"/>
    <property type="match status" value="1"/>
</dbReference>
<dbReference type="InterPro" id="IPR023214">
    <property type="entry name" value="HAD_sf"/>
</dbReference>
<dbReference type="PANTHER" id="PTHR46191:SF2">
    <property type="entry name" value="HALOACID DEHALOGENASE-LIKE HYDROLASE DOMAIN-CONTAINING PROTEIN 3"/>
    <property type="match status" value="1"/>
</dbReference>
<dbReference type="AlphaFoldDB" id="A0A3B1CFR9"/>
<evidence type="ECO:0000313" key="1">
    <source>
        <dbReference type="EMBL" id="VAX29059.1"/>
    </source>
</evidence>
<dbReference type="InterPro" id="IPR051828">
    <property type="entry name" value="HAD-like_hydrolase_domain"/>
</dbReference>
<proteinExistence type="predicted"/>
<sequence length="230" mass="25504">MLKQYKAVFFDVGGTLLRVHPSVGEVYAELARDFGFSGSPDAVDEQFRLQWKKTGGIESLGRQSGLAIEKKFWRDLVFAVFEHFGGLRDFETYFENVFEAFRGKDRWRVYEDVLDSGILQTLKGQGVVLGVISNWDSRLPDTLNAMGLAQHFDFILASAQVGSAKPDQKIFIEALQLSGVKASEACHIGDDPVADIEGAMQVGVDAILIDRTGRFDSFAGLKIRSFLELG</sequence>
<dbReference type="NCBIfam" id="TIGR01509">
    <property type="entry name" value="HAD-SF-IA-v3"/>
    <property type="match status" value="1"/>
</dbReference>
<reference evidence="1" key="1">
    <citation type="submission" date="2018-06" db="EMBL/GenBank/DDBJ databases">
        <authorList>
            <person name="Zhirakovskaya E."/>
        </authorList>
    </citation>
    <scope>NUCLEOTIDE SEQUENCE</scope>
</reference>
<name>A0A3B1CFR9_9ZZZZ</name>
<dbReference type="InterPro" id="IPR006439">
    <property type="entry name" value="HAD-SF_hydro_IA"/>
</dbReference>
<dbReference type="NCBIfam" id="TIGR01549">
    <property type="entry name" value="HAD-SF-IA-v1"/>
    <property type="match status" value="1"/>
</dbReference>
<dbReference type="SFLD" id="SFLDG01129">
    <property type="entry name" value="C1.5:_HAD__Beta-PGM__Phosphata"/>
    <property type="match status" value="1"/>
</dbReference>
<organism evidence="1">
    <name type="scientific">hydrothermal vent metagenome</name>
    <dbReference type="NCBI Taxonomy" id="652676"/>
    <lineage>
        <taxon>unclassified sequences</taxon>
        <taxon>metagenomes</taxon>
        <taxon>ecological metagenomes</taxon>
    </lineage>
</organism>
<dbReference type="PANTHER" id="PTHR46191">
    <property type="match status" value="1"/>
</dbReference>
<protein>
    <submittedName>
        <fullName evidence="1">Uncharacterized protein</fullName>
    </submittedName>
</protein>